<dbReference type="SUPFAM" id="SSF52540">
    <property type="entry name" value="P-loop containing nucleoside triphosphate hydrolases"/>
    <property type="match status" value="1"/>
</dbReference>
<dbReference type="InterPro" id="IPR027417">
    <property type="entry name" value="P-loop_NTPase"/>
</dbReference>
<proteinExistence type="predicted"/>
<dbReference type="Proteomes" id="UP001597419">
    <property type="component" value="Unassembled WGS sequence"/>
</dbReference>
<dbReference type="PRINTS" id="PR00364">
    <property type="entry name" value="DISEASERSIST"/>
</dbReference>
<comment type="caution">
    <text evidence="2">The sequence shown here is derived from an EMBL/GenBank/DDBJ whole genome shotgun (WGS) entry which is preliminary data.</text>
</comment>
<dbReference type="PANTHER" id="PTHR47691:SF3">
    <property type="entry name" value="HTH-TYPE TRANSCRIPTIONAL REGULATOR RV0890C-RELATED"/>
    <property type="match status" value="1"/>
</dbReference>
<feature type="region of interest" description="Disordered" evidence="1">
    <location>
        <begin position="1"/>
        <end position="45"/>
    </location>
</feature>
<evidence type="ECO:0000313" key="3">
    <source>
        <dbReference type="Proteomes" id="UP001597419"/>
    </source>
</evidence>
<dbReference type="InterPro" id="IPR019734">
    <property type="entry name" value="TPR_rpt"/>
</dbReference>
<keyword evidence="2" id="KW-0547">Nucleotide-binding</keyword>
<dbReference type="Gene3D" id="3.40.50.300">
    <property type="entry name" value="P-loop containing nucleotide triphosphate hydrolases"/>
    <property type="match status" value="1"/>
</dbReference>
<sequence>MGDQQQGDGEVGTVRVPRPRQGTATVSPSDGSPRQLPRVPRNFTNRSAELDLLDRSLAEDRQDGPAIRLISGPAGVGKSALARVWGHRVSHHFPQGQLSVDLGGFSTTGPLTPAEVLGRFLRALGVPQQSLPADVEELAALYRTVTTDRPLLVLLDNAGTFAQLDPLLPASAGSLVIVTSRRRLGVLQTEHRARIVELAPLTSAHSTELLVRTVGEARVAAEAEQARDIVGACGGLPVALSVVTAKLAERPKLSLTKVVIELRERPLAIAAEGMAPVDGVFNWSYEALPPDAAALYGALGLHPGAEFGSGVAAASIGKTVEATEELLHRLVADGLLEDRGDDRYTFHDLIRKHAAEKTSAKDRETVVRRMLEWYLHTASETAALTTPDQSPIPYAYAHRPASRVSFETREAALGWLELERANLIAAIELAHEYEMYELGWQLAAAMWPLFLLHKHYPNFLQVSQLGVRHARRWGNRSAEALMHNRSGAATRATGKYDEAEGHYRRGHEVALAGDDPVIAIRSVEGLGLVALRRGRIDAALDAFTEDLRISERLDRPHDVGLALINLGATLVRAGRVAEAVEHLVRARDSLAAQGDGYNAARARIELGRALGASGDFATARAELALAQEAMHESGSPFEEARTLQALGEVAEAEGDVEAAQRLYNQALPIFVGLGRPEADELRRRIEGL</sequence>
<dbReference type="EMBL" id="JBHUKU010000011">
    <property type="protein sequence ID" value="MFD2461238.1"/>
    <property type="molecule type" value="Genomic_DNA"/>
</dbReference>
<feature type="compositionally biased region" description="Polar residues" evidence="1">
    <location>
        <begin position="22"/>
        <end position="32"/>
    </location>
</feature>
<organism evidence="2 3">
    <name type="scientific">Amycolatopsis samaneae</name>
    <dbReference type="NCBI Taxonomy" id="664691"/>
    <lineage>
        <taxon>Bacteria</taxon>
        <taxon>Bacillati</taxon>
        <taxon>Actinomycetota</taxon>
        <taxon>Actinomycetes</taxon>
        <taxon>Pseudonocardiales</taxon>
        <taxon>Pseudonocardiaceae</taxon>
        <taxon>Amycolatopsis</taxon>
    </lineage>
</organism>
<evidence type="ECO:0000313" key="2">
    <source>
        <dbReference type="EMBL" id="MFD2461238.1"/>
    </source>
</evidence>
<evidence type="ECO:0000256" key="1">
    <source>
        <dbReference type="SAM" id="MobiDB-lite"/>
    </source>
</evidence>
<dbReference type="RefSeq" id="WP_345405331.1">
    <property type="nucleotide sequence ID" value="NZ_BAABHG010000018.1"/>
</dbReference>
<name>A0ABW5GK67_9PSEU</name>
<accession>A0ABW5GK67</accession>
<dbReference type="InterPro" id="IPR011990">
    <property type="entry name" value="TPR-like_helical_dom_sf"/>
</dbReference>
<dbReference type="PANTHER" id="PTHR47691">
    <property type="entry name" value="REGULATOR-RELATED"/>
    <property type="match status" value="1"/>
</dbReference>
<gene>
    <name evidence="2" type="ORF">ACFSYJ_21720</name>
</gene>
<protein>
    <submittedName>
        <fullName evidence="2">ATP-binding protein</fullName>
    </submittedName>
</protein>
<dbReference type="GO" id="GO:0005524">
    <property type="term" value="F:ATP binding"/>
    <property type="evidence" value="ECO:0007669"/>
    <property type="project" value="UniProtKB-KW"/>
</dbReference>
<reference evidence="3" key="1">
    <citation type="journal article" date="2019" name="Int. J. Syst. Evol. Microbiol.">
        <title>The Global Catalogue of Microorganisms (GCM) 10K type strain sequencing project: providing services to taxonomists for standard genome sequencing and annotation.</title>
        <authorList>
            <consortium name="The Broad Institute Genomics Platform"/>
            <consortium name="The Broad Institute Genome Sequencing Center for Infectious Disease"/>
            <person name="Wu L."/>
            <person name="Ma J."/>
        </authorList>
    </citation>
    <scope>NUCLEOTIDE SEQUENCE [LARGE SCALE GENOMIC DNA]</scope>
    <source>
        <strain evidence="3">CGMCC 4.7643</strain>
    </source>
</reference>
<dbReference type="Gene3D" id="1.25.40.10">
    <property type="entry name" value="Tetratricopeptide repeat domain"/>
    <property type="match status" value="1"/>
</dbReference>
<dbReference type="SMART" id="SM00028">
    <property type="entry name" value="TPR"/>
    <property type="match status" value="5"/>
</dbReference>
<keyword evidence="2" id="KW-0067">ATP-binding</keyword>
<keyword evidence="3" id="KW-1185">Reference proteome</keyword>
<dbReference type="SUPFAM" id="SSF48452">
    <property type="entry name" value="TPR-like"/>
    <property type="match status" value="1"/>
</dbReference>